<comment type="caution">
    <text evidence="3">The sequence shown here is derived from an EMBL/GenBank/DDBJ whole genome shotgun (WGS) entry which is preliminary data.</text>
</comment>
<name>A0A1X1ZMF6_9MYCO</name>
<organism evidence="3 4">
    <name type="scientific">Mycobacterium nebraskense</name>
    <dbReference type="NCBI Taxonomy" id="244292"/>
    <lineage>
        <taxon>Bacteria</taxon>
        <taxon>Bacillati</taxon>
        <taxon>Actinomycetota</taxon>
        <taxon>Actinomycetes</taxon>
        <taxon>Mycobacteriales</taxon>
        <taxon>Mycobacteriaceae</taxon>
        <taxon>Mycobacterium</taxon>
    </lineage>
</organism>
<proteinExistence type="predicted"/>
<evidence type="ECO:0000256" key="1">
    <source>
        <dbReference type="SAM" id="Coils"/>
    </source>
</evidence>
<evidence type="ECO:0000313" key="4">
    <source>
        <dbReference type="Proteomes" id="UP000193781"/>
    </source>
</evidence>
<dbReference type="EMBL" id="LQPH01000109">
    <property type="protein sequence ID" value="ORW24546.1"/>
    <property type="molecule type" value="Genomic_DNA"/>
</dbReference>
<feature type="region of interest" description="Disordered" evidence="2">
    <location>
        <begin position="133"/>
        <end position="176"/>
    </location>
</feature>
<evidence type="ECO:0000313" key="3">
    <source>
        <dbReference type="EMBL" id="ORW24546.1"/>
    </source>
</evidence>
<keyword evidence="1" id="KW-0175">Coiled coil</keyword>
<sequence>MVVVVGADRALRCSDMANAKTLEQARRAARERLAQAQRARAEREAKSVDDAAEVIRARTRVGEVDAWEAERIATIAVEADRKRAEHEAVAVDSVVRMRARGESIKTIALLADLAESEVRRYLRARRPDAGVELDEGEVGADAQASAASTQSEARPLRAEATPPGAFPGAEASVAGA</sequence>
<keyword evidence="4" id="KW-1185">Reference proteome</keyword>
<accession>A0A1X1ZMF6</accession>
<feature type="compositionally biased region" description="Low complexity" evidence="2">
    <location>
        <begin position="140"/>
        <end position="153"/>
    </location>
</feature>
<dbReference type="Proteomes" id="UP000193781">
    <property type="component" value="Unassembled WGS sequence"/>
</dbReference>
<reference evidence="3 4" key="1">
    <citation type="submission" date="2016-01" db="EMBL/GenBank/DDBJ databases">
        <title>The new phylogeny of the genus Mycobacterium.</title>
        <authorList>
            <person name="Tarcisio F."/>
            <person name="Conor M."/>
            <person name="Antonella G."/>
            <person name="Elisabetta G."/>
            <person name="Giulia F.S."/>
            <person name="Sara T."/>
            <person name="Anna F."/>
            <person name="Clotilde B."/>
            <person name="Roberto B."/>
            <person name="Veronica D.S."/>
            <person name="Fabio R."/>
            <person name="Monica P."/>
            <person name="Olivier J."/>
            <person name="Enrico T."/>
            <person name="Nicola S."/>
        </authorList>
    </citation>
    <scope>NUCLEOTIDE SEQUENCE [LARGE SCALE GENOMIC DNA]</scope>
    <source>
        <strain evidence="3 4">DSM 44803</strain>
    </source>
</reference>
<protein>
    <submittedName>
        <fullName evidence="3">Uncharacterized protein</fullName>
    </submittedName>
</protein>
<feature type="coiled-coil region" evidence="1">
    <location>
        <begin position="19"/>
        <end position="46"/>
    </location>
</feature>
<dbReference type="AlphaFoldDB" id="A0A1X1ZMF6"/>
<gene>
    <name evidence="3" type="ORF">AWC17_03100</name>
</gene>
<evidence type="ECO:0000256" key="2">
    <source>
        <dbReference type="SAM" id="MobiDB-lite"/>
    </source>
</evidence>